<dbReference type="GO" id="GO:0006302">
    <property type="term" value="P:double-strand break repair"/>
    <property type="evidence" value="ECO:0007669"/>
    <property type="project" value="UniProtKB-ARBA"/>
</dbReference>
<dbReference type="Pfam" id="PF03834">
    <property type="entry name" value="Rad10"/>
    <property type="match status" value="1"/>
</dbReference>
<feature type="region of interest" description="Disordered" evidence="7">
    <location>
        <begin position="249"/>
        <end position="285"/>
    </location>
</feature>
<evidence type="ECO:0000256" key="7">
    <source>
        <dbReference type="SAM" id="MobiDB-lite"/>
    </source>
</evidence>
<dbReference type="OrthoDB" id="1744701at2759"/>
<dbReference type="GO" id="GO:0070522">
    <property type="term" value="C:ERCC4-ERCC1 complex"/>
    <property type="evidence" value="ECO:0007669"/>
    <property type="project" value="TreeGrafter"/>
</dbReference>
<sequence>MENGREEEKEKNNNNKRKKNIITIPSYEEVLSETSNPNPKPPPSLFTPSPSFSQAFSFIKNTEFYSAPPPPSTPHPSSFSRQTNQPQASPSTSTSSSSFSLQNRNAILVSHRQKGNPLLKHIRNVKWVFADIICDYLLGQNSCALYLSANSPSRTRNCLELHNFHIDSYPSTGQVKRLYDTSHEPFRRAVTSQPPTVSVPPVEENPVINSLDDDKRAEKVAEVENKQNKDEPSLSIKSALNAAFAKYSDKVHKKKTAAEKGIKPSVDSSKEKENKRLKGGDGNEN</sequence>
<organism evidence="9 10">
    <name type="scientific">Coptis chinensis</name>
    <dbReference type="NCBI Taxonomy" id="261450"/>
    <lineage>
        <taxon>Eukaryota</taxon>
        <taxon>Viridiplantae</taxon>
        <taxon>Streptophyta</taxon>
        <taxon>Embryophyta</taxon>
        <taxon>Tracheophyta</taxon>
        <taxon>Spermatophyta</taxon>
        <taxon>Magnoliopsida</taxon>
        <taxon>Ranunculales</taxon>
        <taxon>Ranunculaceae</taxon>
        <taxon>Coptidoideae</taxon>
        <taxon>Coptis</taxon>
    </lineage>
</organism>
<feature type="domain" description="ERCC1-like central" evidence="8">
    <location>
        <begin position="107"/>
        <end position="149"/>
    </location>
</feature>
<evidence type="ECO:0000313" key="9">
    <source>
        <dbReference type="EMBL" id="KAF9602195.1"/>
    </source>
</evidence>
<name>A0A835HK13_9MAGN</name>
<evidence type="ECO:0000256" key="2">
    <source>
        <dbReference type="ARBA" id="ARBA00008283"/>
    </source>
</evidence>
<keyword evidence="10" id="KW-1185">Reference proteome</keyword>
<feature type="region of interest" description="Disordered" evidence="7">
    <location>
        <begin position="1"/>
        <end position="99"/>
    </location>
</feature>
<dbReference type="GO" id="GO:0070914">
    <property type="term" value="P:UV-damage excision repair"/>
    <property type="evidence" value="ECO:0007669"/>
    <property type="project" value="TreeGrafter"/>
</dbReference>
<reference evidence="9 10" key="1">
    <citation type="submission" date="2020-10" db="EMBL/GenBank/DDBJ databases">
        <title>The Coptis chinensis genome and diversification of protoberbering-type alkaloids.</title>
        <authorList>
            <person name="Wang B."/>
            <person name="Shu S."/>
            <person name="Song C."/>
            <person name="Liu Y."/>
        </authorList>
    </citation>
    <scope>NUCLEOTIDE SEQUENCE [LARGE SCALE GENOMIC DNA]</scope>
    <source>
        <strain evidence="9">HL-2020</strain>
        <tissue evidence="9">Leaf</tissue>
    </source>
</reference>
<evidence type="ECO:0000256" key="6">
    <source>
        <dbReference type="ARBA" id="ARBA00023242"/>
    </source>
</evidence>
<comment type="similarity">
    <text evidence="2">Belongs to the ERCC1/RAD10/SWI10 family.</text>
</comment>
<evidence type="ECO:0000256" key="3">
    <source>
        <dbReference type="ARBA" id="ARBA00022763"/>
    </source>
</evidence>
<dbReference type="SUPFAM" id="SSF52980">
    <property type="entry name" value="Restriction endonuclease-like"/>
    <property type="match status" value="1"/>
</dbReference>
<dbReference type="GO" id="GO:0000110">
    <property type="term" value="C:nucleotide-excision repair factor 1 complex"/>
    <property type="evidence" value="ECO:0007669"/>
    <property type="project" value="TreeGrafter"/>
</dbReference>
<evidence type="ECO:0000256" key="1">
    <source>
        <dbReference type="ARBA" id="ARBA00004123"/>
    </source>
</evidence>
<dbReference type="AlphaFoldDB" id="A0A835HK13"/>
<keyword evidence="4" id="KW-0238">DNA-binding</keyword>
<feature type="region of interest" description="Disordered" evidence="7">
    <location>
        <begin position="189"/>
        <end position="214"/>
    </location>
</feature>
<dbReference type="GO" id="GO:0003684">
    <property type="term" value="F:damaged DNA binding"/>
    <property type="evidence" value="ECO:0007669"/>
    <property type="project" value="InterPro"/>
</dbReference>
<feature type="compositionally biased region" description="Low complexity" evidence="7">
    <location>
        <begin position="89"/>
        <end position="99"/>
    </location>
</feature>
<dbReference type="PANTHER" id="PTHR12749:SF0">
    <property type="entry name" value="DNA EXCISION REPAIR PROTEIN ERCC-1"/>
    <property type="match status" value="1"/>
</dbReference>
<evidence type="ECO:0000259" key="8">
    <source>
        <dbReference type="Pfam" id="PF03834"/>
    </source>
</evidence>
<keyword evidence="6" id="KW-0539">Nucleus</keyword>
<feature type="compositionally biased region" description="Basic and acidic residues" evidence="7">
    <location>
        <begin position="256"/>
        <end position="285"/>
    </location>
</feature>
<feature type="compositionally biased region" description="Polar residues" evidence="7">
    <location>
        <begin position="54"/>
        <end position="64"/>
    </location>
</feature>
<dbReference type="Proteomes" id="UP000631114">
    <property type="component" value="Unassembled WGS sequence"/>
</dbReference>
<feature type="compositionally biased region" description="Low complexity" evidence="7">
    <location>
        <begin position="190"/>
        <end position="207"/>
    </location>
</feature>
<dbReference type="InterPro" id="IPR011335">
    <property type="entry name" value="Restrct_endonuc-II-like"/>
</dbReference>
<dbReference type="InterPro" id="IPR047260">
    <property type="entry name" value="ERCC1-like_central_dom"/>
</dbReference>
<dbReference type="EMBL" id="JADFTS010000006">
    <property type="protein sequence ID" value="KAF9602195.1"/>
    <property type="molecule type" value="Genomic_DNA"/>
</dbReference>
<dbReference type="GO" id="GO:0003697">
    <property type="term" value="F:single-stranded DNA binding"/>
    <property type="evidence" value="ECO:0007669"/>
    <property type="project" value="TreeGrafter"/>
</dbReference>
<dbReference type="Gene3D" id="3.40.50.10130">
    <property type="match status" value="1"/>
</dbReference>
<feature type="compositionally biased region" description="Basic and acidic residues" evidence="7">
    <location>
        <begin position="1"/>
        <end position="13"/>
    </location>
</feature>
<evidence type="ECO:0000256" key="4">
    <source>
        <dbReference type="ARBA" id="ARBA00023125"/>
    </source>
</evidence>
<dbReference type="PANTHER" id="PTHR12749">
    <property type="entry name" value="EXCISION REPAIR CROSS-COMPLEMENTING 1 ERCC1"/>
    <property type="match status" value="1"/>
</dbReference>
<keyword evidence="5" id="KW-0234">DNA repair</keyword>
<evidence type="ECO:0000313" key="10">
    <source>
        <dbReference type="Proteomes" id="UP000631114"/>
    </source>
</evidence>
<dbReference type="InterPro" id="IPR004579">
    <property type="entry name" value="ERCC1/RAD10/SWI10"/>
</dbReference>
<comment type="subcellular location">
    <subcellularLocation>
        <location evidence="1">Nucleus</location>
    </subcellularLocation>
</comment>
<proteinExistence type="inferred from homology"/>
<gene>
    <name evidence="9" type="ORF">IFM89_025540</name>
</gene>
<comment type="caution">
    <text evidence="9">The sequence shown here is derived from an EMBL/GenBank/DDBJ whole genome shotgun (WGS) entry which is preliminary data.</text>
</comment>
<protein>
    <recommendedName>
        <fullName evidence="8">ERCC1-like central domain-containing protein</fullName>
    </recommendedName>
</protein>
<accession>A0A835HK13</accession>
<evidence type="ECO:0000256" key="5">
    <source>
        <dbReference type="ARBA" id="ARBA00023204"/>
    </source>
</evidence>
<dbReference type="GO" id="GO:0006312">
    <property type="term" value="P:mitotic recombination"/>
    <property type="evidence" value="ECO:0007669"/>
    <property type="project" value="TreeGrafter"/>
</dbReference>
<keyword evidence="3" id="KW-0227">DNA damage</keyword>